<protein>
    <submittedName>
        <fullName evidence="1">DUF3052 domain-containing protein</fullName>
    </submittedName>
</protein>
<sequence length="155" mass="17789">MEQHPIMKKLQCKLENQPVLILQAPKEYQEVMVDFEIDIHTEPKMDEYGFIHMFGTTNEELKTVAIQAVGLLKEDGLLWLSYPKKSSKKYKGSDCSRETVATLLGEKGFEPVRQVAIDEDWSALRFRHVSLIKNMIRTFAVTKEGKERTKGEGLS</sequence>
<dbReference type="EMBL" id="JBHLTR010000001">
    <property type="protein sequence ID" value="MFC0557456.1"/>
    <property type="molecule type" value="Genomic_DNA"/>
</dbReference>
<gene>
    <name evidence="1" type="ORF">ACFFH4_00115</name>
</gene>
<organism evidence="1 2">
    <name type="scientific">Halalkalibacter alkalisediminis</name>
    <dbReference type="NCBI Taxonomy" id="935616"/>
    <lineage>
        <taxon>Bacteria</taxon>
        <taxon>Bacillati</taxon>
        <taxon>Bacillota</taxon>
        <taxon>Bacilli</taxon>
        <taxon>Bacillales</taxon>
        <taxon>Bacillaceae</taxon>
        <taxon>Halalkalibacter</taxon>
    </lineage>
</organism>
<accession>A0ABV6N9S6</accession>
<keyword evidence="2" id="KW-1185">Reference proteome</keyword>
<proteinExistence type="predicted"/>
<evidence type="ECO:0000313" key="1">
    <source>
        <dbReference type="EMBL" id="MFC0557456.1"/>
    </source>
</evidence>
<dbReference type="RefSeq" id="WP_273845967.1">
    <property type="nucleotide sequence ID" value="NZ_JAQQWT010000015.1"/>
</dbReference>
<reference evidence="1 2" key="1">
    <citation type="submission" date="2024-09" db="EMBL/GenBank/DDBJ databases">
        <authorList>
            <person name="Sun Q."/>
            <person name="Mori K."/>
        </authorList>
    </citation>
    <scope>NUCLEOTIDE SEQUENCE [LARGE SCALE GENOMIC DNA]</scope>
    <source>
        <strain evidence="1 2">NCAIM B.02301</strain>
    </source>
</reference>
<name>A0ABV6N9S6_9BACI</name>
<dbReference type="Proteomes" id="UP001589833">
    <property type="component" value="Unassembled WGS sequence"/>
</dbReference>
<comment type="caution">
    <text evidence="1">The sequence shown here is derived from an EMBL/GenBank/DDBJ whole genome shotgun (WGS) entry which is preliminary data.</text>
</comment>
<evidence type="ECO:0000313" key="2">
    <source>
        <dbReference type="Proteomes" id="UP001589833"/>
    </source>
</evidence>